<sequence length="508" mass="55037">MMKKFFVAFIFCCFFTSIALAIDSGPVKVGVNIPVGITLDDGQWQPTVEGYVWTAVIFHEQANFIRIHFDNFNLAVGEYIEVTDPRNQKEIIYANKGLKELKNFWSGSIFSDTAIITYHANRQYDAKEGFTIIEYGAGTVDFLNVNESCTSTVTYENLRCKTRPSAVMANAEKIGHIVFVEGQYQYVCSGSLVSDGSHFLTNEHCMSGGQTTCNTYDVYFEYETTGTSCTSNSATKGSSFSCDQFVTKNACYDYALATLSGNPAGTYGYLEIDPNGVTTTSTNVYIIGHPAGYPKKLMGFGNSSNDVNAVNVDPIFPGSCSNNESDSEIEYEIMSQGGSSGSPVFNESTNKVVALHHAGWDCGNQFSEQGWGINMKKVYPEIESYLGGAPPSGDQLSVTVNITHTYIGDLRVVLTTPTSQTVVLHDNTGSSTDNIHTTYTITGWDGTYAGSWSLSVVDSARYDTGTLDSWSVAATPDGGSTHNASYTGSPIAIPDNNTGGITSTINMY</sequence>
<dbReference type="Gene3D" id="2.60.120.260">
    <property type="entry name" value="Galactose-binding domain-like"/>
    <property type="match status" value="1"/>
</dbReference>
<evidence type="ECO:0000256" key="2">
    <source>
        <dbReference type="ARBA" id="ARBA00022801"/>
    </source>
</evidence>
<dbReference type="PANTHER" id="PTHR36234">
    <property type="entry name" value="LYSYL ENDOPEPTIDASE"/>
    <property type="match status" value="1"/>
</dbReference>
<dbReference type="InterPro" id="IPR009003">
    <property type="entry name" value="Peptidase_S1_PA"/>
</dbReference>
<protein>
    <submittedName>
        <fullName evidence="5">Proprotein convertase P-domain-containing protein</fullName>
    </submittedName>
</protein>
<dbReference type="SUPFAM" id="SSF50494">
    <property type="entry name" value="Trypsin-like serine proteases"/>
    <property type="match status" value="1"/>
</dbReference>
<evidence type="ECO:0000313" key="5">
    <source>
        <dbReference type="EMBL" id="MFC1849375.1"/>
    </source>
</evidence>
<evidence type="ECO:0000256" key="3">
    <source>
        <dbReference type="SAM" id="SignalP"/>
    </source>
</evidence>
<feature type="domain" description="P/Homo B" evidence="4">
    <location>
        <begin position="352"/>
        <end position="482"/>
    </location>
</feature>
<keyword evidence="1" id="KW-0645">Protease</keyword>
<dbReference type="InterPro" id="IPR008979">
    <property type="entry name" value="Galactose-bd-like_sf"/>
</dbReference>
<evidence type="ECO:0000256" key="1">
    <source>
        <dbReference type="ARBA" id="ARBA00022670"/>
    </source>
</evidence>
<keyword evidence="2" id="KW-0378">Hydrolase</keyword>
<name>A0ABV6YT70_UNCC1</name>
<dbReference type="SUPFAM" id="SSF49785">
    <property type="entry name" value="Galactose-binding domain-like"/>
    <property type="match status" value="1"/>
</dbReference>
<reference evidence="5 6" key="1">
    <citation type="submission" date="2024-09" db="EMBL/GenBank/DDBJ databases">
        <title>Laminarin stimulates single cell rates of sulfate reduction while oxygen inhibits transcriptomic activity in coastal marine sediment.</title>
        <authorList>
            <person name="Lindsay M."/>
            <person name="Orcutt B."/>
            <person name="Emerson D."/>
            <person name="Stepanauskas R."/>
            <person name="D'Angelo T."/>
        </authorList>
    </citation>
    <scope>NUCLEOTIDE SEQUENCE [LARGE SCALE GENOMIC DNA]</scope>
    <source>
        <strain evidence="5">SAG AM-311-K15</strain>
    </source>
</reference>
<gene>
    <name evidence="5" type="ORF">ACFL27_04115</name>
</gene>
<dbReference type="Pfam" id="PF13365">
    <property type="entry name" value="Trypsin_2"/>
    <property type="match status" value="1"/>
</dbReference>
<dbReference type="PROSITE" id="PS51829">
    <property type="entry name" value="P_HOMO_B"/>
    <property type="match status" value="1"/>
</dbReference>
<evidence type="ECO:0000259" key="4">
    <source>
        <dbReference type="PROSITE" id="PS51829"/>
    </source>
</evidence>
<dbReference type="Pfam" id="PF01483">
    <property type="entry name" value="P_proprotein"/>
    <property type="match status" value="1"/>
</dbReference>
<accession>A0ABV6YT70</accession>
<proteinExistence type="predicted"/>
<dbReference type="Proteomes" id="UP001594351">
    <property type="component" value="Unassembled WGS sequence"/>
</dbReference>
<keyword evidence="6" id="KW-1185">Reference proteome</keyword>
<keyword evidence="3" id="KW-0732">Signal</keyword>
<dbReference type="PANTHER" id="PTHR36234:SF5">
    <property type="entry name" value="LYSYL ENDOPEPTIDASE"/>
    <property type="match status" value="1"/>
</dbReference>
<dbReference type="EMBL" id="JBHPBY010000035">
    <property type="protein sequence ID" value="MFC1849375.1"/>
    <property type="molecule type" value="Genomic_DNA"/>
</dbReference>
<feature type="signal peptide" evidence="3">
    <location>
        <begin position="1"/>
        <end position="21"/>
    </location>
</feature>
<organism evidence="5 6">
    <name type="scientific">candidate division CSSED10-310 bacterium</name>
    <dbReference type="NCBI Taxonomy" id="2855610"/>
    <lineage>
        <taxon>Bacteria</taxon>
        <taxon>Bacteria division CSSED10-310</taxon>
    </lineage>
</organism>
<feature type="chain" id="PRO_5045337017" evidence="3">
    <location>
        <begin position="22"/>
        <end position="508"/>
    </location>
</feature>
<evidence type="ECO:0000313" key="6">
    <source>
        <dbReference type="Proteomes" id="UP001594351"/>
    </source>
</evidence>
<dbReference type="InterPro" id="IPR002884">
    <property type="entry name" value="P_dom"/>
</dbReference>
<dbReference type="Gene3D" id="2.40.10.10">
    <property type="entry name" value="Trypsin-like serine proteases"/>
    <property type="match status" value="2"/>
</dbReference>
<comment type="caution">
    <text evidence="5">The sequence shown here is derived from an EMBL/GenBank/DDBJ whole genome shotgun (WGS) entry which is preliminary data.</text>
</comment>
<dbReference type="InterPro" id="IPR043504">
    <property type="entry name" value="Peptidase_S1_PA_chymotrypsin"/>
</dbReference>